<dbReference type="OrthoDB" id="9777830at2"/>
<accession>A0A5J4G121</accession>
<evidence type="ECO:0000313" key="3">
    <source>
        <dbReference type="Proteomes" id="UP000326994"/>
    </source>
</evidence>
<evidence type="ECO:0000259" key="1">
    <source>
        <dbReference type="Pfam" id="PF13847"/>
    </source>
</evidence>
<sequence length="269" mass="30300">MKENNAYILGTDTKELHRLGVQHQVWASEAQYGWSLAKFREGQTLLDLGSGPGFCTQELAYTVGVKGKVIGIDLSTAYINHLKQIAAIHHLPIEGIVSDFNEMNLTPNSLDGMFCRWALAWLSNPKEILHKVYDALKPGGKMVIHEYYDWSTHQTEPHKPKLTKAIHAAMQSFKGSGGEINIGRELPRIFQELGMKVTHSRPMQKIATVDNLSWQWPKTFYYSYFPRLIEAGLLTQEEVVEALQEMAELESTPGATLCCPLMIEVIAEK</sequence>
<dbReference type="PANTHER" id="PTHR43861">
    <property type="entry name" value="TRANS-ACONITATE 2-METHYLTRANSFERASE-RELATED"/>
    <property type="match status" value="1"/>
</dbReference>
<dbReference type="InterPro" id="IPR029063">
    <property type="entry name" value="SAM-dependent_MTases_sf"/>
</dbReference>
<dbReference type="AlphaFoldDB" id="A0A5J4G121"/>
<organism evidence="2 3">
    <name type="scientific">Patiriisocius marinistellae</name>
    <dbReference type="NCBI Taxonomy" id="2494560"/>
    <lineage>
        <taxon>Bacteria</taxon>
        <taxon>Pseudomonadati</taxon>
        <taxon>Bacteroidota</taxon>
        <taxon>Flavobacteriia</taxon>
        <taxon>Flavobacteriales</taxon>
        <taxon>Flavobacteriaceae</taxon>
        <taxon>Patiriisocius</taxon>
    </lineage>
</organism>
<dbReference type="Pfam" id="PF13847">
    <property type="entry name" value="Methyltransf_31"/>
    <property type="match status" value="1"/>
</dbReference>
<comment type="caution">
    <text evidence="2">The sequence shown here is derived from an EMBL/GenBank/DDBJ whole genome shotgun (WGS) entry which is preliminary data.</text>
</comment>
<dbReference type="Gene3D" id="3.40.50.150">
    <property type="entry name" value="Vaccinia Virus protein VP39"/>
    <property type="match status" value="1"/>
</dbReference>
<gene>
    <name evidence="2" type="ORF">ULMS_16840</name>
</gene>
<dbReference type="EMBL" id="BKCF01000002">
    <property type="protein sequence ID" value="GEQ86176.1"/>
    <property type="molecule type" value="Genomic_DNA"/>
</dbReference>
<dbReference type="RefSeq" id="WP_151894102.1">
    <property type="nucleotide sequence ID" value="NZ_BKCF01000002.1"/>
</dbReference>
<dbReference type="InterPro" id="IPR025714">
    <property type="entry name" value="Methyltranfer_dom"/>
</dbReference>
<keyword evidence="3" id="KW-1185">Reference proteome</keyword>
<evidence type="ECO:0000313" key="2">
    <source>
        <dbReference type="EMBL" id="GEQ86176.1"/>
    </source>
</evidence>
<feature type="domain" description="Methyltransferase" evidence="1">
    <location>
        <begin position="41"/>
        <end position="158"/>
    </location>
</feature>
<proteinExistence type="predicted"/>
<dbReference type="SUPFAM" id="SSF53335">
    <property type="entry name" value="S-adenosyl-L-methionine-dependent methyltransferases"/>
    <property type="match status" value="1"/>
</dbReference>
<name>A0A5J4G121_9FLAO</name>
<reference evidence="2 3" key="1">
    <citation type="submission" date="2019-08" db="EMBL/GenBank/DDBJ databases">
        <title>Ulvibacter marinistellae sp. nov., isolated from a starfish, Patiria pectinifera.</title>
        <authorList>
            <person name="Kawano K."/>
            <person name="Ushijima N."/>
            <person name="Kihara M."/>
            <person name="Itoh H."/>
        </authorList>
    </citation>
    <scope>NUCLEOTIDE SEQUENCE [LARGE SCALE GENOMIC DNA]</scope>
    <source>
        <strain evidence="2 3">KK4</strain>
    </source>
</reference>
<dbReference type="CDD" id="cd02440">
    <property type="entry name" value="AdoMet_MTases"/>
    <property type="match status" value="1"/>
</dbReference>
<protein>
    <recommendedName>
        <fullName evidence="1">Methyltransferase domain-containing protein</fullName>
    </recommendedName>
</protein>
<dbReference type="Proteomes" id="UP000326994">
    <property type="component" value="Unassembled WGS sequence"/>
</dbReference>